<name>A0A5C8J4C8_9BACT</name>
<keyword evidence="2" id="KW-0812">Transmembrane</keyword>
<evidence type="ECO:0000313" key="3">
    <source>
        <dbReference type="EMBL" id="TXK31125.1"/>
    </source>
</evidence>
<keyword evidence="2" id="KW-0472">Membrane</keyword>
<organism evidence="3 4">
    <name type="scientific">Pontibacter qinzhouensis</name>
    <dbReference type="NCBI Taxonomy" id="2603253"/>
    <lineage>
        <taxon>Bacteria</taxon>
        <taxon>Pseudomonadati</taxon>
        <taxon>Bacteroidota</taxon>
        <taxon>Cytophagia</taxon>
        <taxon>Cytophagales</taxon>
        <taxon>Hymenobacteraceae</taxon>
        <taxon>Pontibacter</taxon>
    </lineage>
</organism>
<evidence type="ECO:0000313" key="4">
    <source>
        <dbReference type="Proteomes" id="UP000321926"/>
    </source>
</evidence>
<reference evidence="3 4" key="1">
    <citation type="submission" date="2019-08" db="EMBL/GenBank/DDBJ databases">
        <authorList>
            <person name="Shi S."/>
        </authorList>
    </citation>
    <scope>NUCLEOTIDE SEQUENCE [LARGE SCALE GENOMIC DNA]</scope>
    <source>
        <strain evidence="3 4">GY10130</strain>
    </source>
</reference>
<dbReference type="AlphaFoldDB" id="A0A5C8J4C8"/>
<dbReference type="RefSeq" id="WP_147923548.1">
    <property type="nucleotide sequence ID" value="NZ_VRTY01000102.1"/>
</dbReference>
<feature type="transmembrane region" description="Helical" evidence="2">
    <location>
        <begin position="56"/>
        <end position="74"/>
    </location>
</feature>
<keyword evidence="2" id="KW-1133">Transmembrane helix</keyword>
<evidence type="ECO:0000256" key="2">
    <source>
        <dbReference type="SAM" id="Phobius"/>
    </source>
</evidence>
<proteinExistence type="predicted"/>
<comment type="caution">
    <text evidence="3">The sequence shown here is derived from an EMBL/GenBank/DDBJ whole genome shotgun (WGS) entry which is preliminary data.</text>
</comment>
<gene>
    <name evidence="3" type="ORF">FVR03_20000</name>
</gene>
<feature type="region of interest" description="Disordered" evidence="1">
    <location>
        <begin position="95"/>
        <end position="118"/>
    </location>
</feature>
<feature type="region of interest" description="Disordered" evidence="1">
    <location>
        <begin position="1"/>
        <end position="20"/>
    </location>
</feature>
<dbReference type="Proteomes" id="UP000321926">
    <property type="component" value="Unassembled WGS sequence"/>
</dbReference>
<protein>
    <submittedName>
        <fullName evidence="3">Uncharacterized protein</fullName>
    </submittedName>
</protein>
<feature type="compositionally biased region" description="Basic and acidic residues" evidence="1">
    <location>
        <begin position="8"/>
        <end position="20"/>
    </location>
</feature>
<accession>A0A5C8J4C8</accession>
<dbReference type="EMBL" id="VRTY01000102">
    <property type="protein sequence ID" value="TXK31125.1"/>
    <property type="molecule type" value="Genomic_DNA"/>
</dbReference>
<sequence>MLLFRRKSALDKPPEGSDARDKAARAIAAVIVNRQLQLAKCCSSRYERLSLGVRKALLLLLCMLFGGTSLWFLARGVWPEQMQQALIHVQSYKPDNRPIAGPNLRDSLNRQHNLPLKK</sequence>
<dbReference type="OrthoDB" id="9895476at2"/>
<keyword evidence="4" id="KW-1185">Reference proteome</keyword>
<evidence type="ECO:0000256" key="1">
    <source>
        <dbReference type="SAM" id="MobiDB-lite"/>
    </source>
</evidence>